<dbReference type="AlphaFoldDB" id="A0A0A9CEH3"/>
<organism evidence="1">
    <name type="scientific">Arundo donax</name>
    <name type="common">Giant reed</name>
    <name type="synonym">Donax arundinaceus</name>
    <dbReference type="NCBI Taxonomy" id="35708"/>
    <lineage>
        <taxon>Eukaryota</taxon>
        <taxon>Viridiplantae</taxon>
        <taxon>Streptophyta</taxon>
        <taxon>Embryophyta</taxon>
        <taxon>Tracheophyta</taxon>
        <taxon>Spermatophyta</taxon>
        <taxon>Magnoliopsida</taxon>
        <taxon>Liliopsida</taxon>
        <taxon>Poales</taxon>
        <taxon>Poaceae</taxon>
        <taxon>PACMAD clade</taxon>
        <taxon>Arundinoideae</taxon>
        <taxon>Arundineae</taxon>
        <taxon>Arundo</taxon>
    </lineage>
</organism>
<name>A0A0A9CEH3_ARUDO</name>
<dbReference type="PROSITE" id="PS51257">
    <property type="entry name" value="PROKAR_LIPOPROTEIN"/>
    <property type="match status" value="1"/>
</dbReference>
<dbReference type="EMBL" id="GBRH01226110">
    <property type="protein sequence ID" value="JAD71785.1"/>
    <property type="molecule type" value="Transcribed_RNA"/>
</dbReference>
<reference evidence="1" key="1">
    <citation type="submission" date="2014-09" db="EMBL/GenBank/DDBJ databases">
        <authorList>
            <person name="Magalhaes I.L.F."/>
            <person name="Oliveira U."/>
            <person name="Santos F.R."/>
            <person name="Vidigal T.H.D.A."/>
            <person name="Brescovit A.D."/>
            <person name="Santos A.J."/>
        </authorList>
    </citation>
    <scope>NUCLEOTIDE SEQUENCE</scope>
    <source>
        <tissue evidence="1">Shoot tissue taken approximately 20 cm above the soil surface</tissue>
    </source>
</reference>
<accession>A0A0A9CEH3</accession>
<sequence>MVMFKGKTDVLFGVISYNLVGVGCADWKFVRLDQYEYCKISGFSILEFFSIALSEV</sequence>
<reference evidence="1" key="2">
    <citation type="journal article" date="2015" name="Data Brief">
        <title>Shoot transcriptome of the giant reed, Arundo donax.</title>
        <authorList>
            <person name="Barrero R.A."/>
            <person name="Guerrero F.D."/>
            <person name="Moolhuijzen P."/>
            <person name="Goolsby J.A."/>
            <person name="Tidwell J."/>
            <person name="Bellgard S.E."/>
            <person name="Bellgard M.I."/>
        </authorList>
    </citation>
    <scope>NUCLEOTIDE SEQUENCE</scope>
    <source>
        <tissue evidence="1">Shoot tissue taken approximately 20 cm above the soil surface</tissue>
    </source>
</reference>
<evidence type="ECO:0000313" key="1">
    <source>
        <dbReference type="EMBL" id="JAD71785.1"/>
    </source>
</evidence>
<proteinExistence type="predicted"/>
<protein>
    <submittedName>
        <fullName evidence="1">Uncharacterized protein</fullName>
    </submittedName>
</protein>